<reference evidence="2" key="2">
    <citation type="journal article" date="2022" name="Hortic Res">
        <title>The genome of Dioscorea zingiberensis sheds light on the biosynthesis, origin and evolution of the medicinally important diosgenin saponins.</title>
        <authorList>
            <person name="Li Y."/>
            <person name="Tan C."/>
            <person name="Li Z."/>
            <person name="Guo J."/>
            <person name="Li S."/>
            <person name="Chen X."/>
            <person name="Wang C."/>
            <person name="Dai X."/>
            <person name="Yang H."/>
            <person name="Song W."/>
            <person name="Hou L."/>
            <person name="Xu J."/>
            <person name="Tong Z."/>
            <person name="Xu A."/>
            <person name="Yuan X."/>
            <person name="Wang W."/>
            <person name="Yang Q."/>
            <person name="Chen L."/>
            <person name="Sun Z."/>
            <person name="Wang K."/>
            <person name="Pan B."/>
            <person name="Chen J."/>
            <person name="Bao Y."/>
            <person name="Liu F."/>
            <person name="Qi X."/>
            <person name="Gang D.R."/>
            <person name="Wen J."/>
            <person name="Li J."/>
        </authorList>
    </citation>
    <scope>NUCLEOTIDE SEQUENCE</scope>
    <source>
        <strain evidence="2">Dzin_1.0</strain>
    </source>
</reference>
<feature type="compositionally biased region" description="Pro residues" evidence="1">
    <location>
        <begin position="53"/>
        <end position="70"/>
    </location>
</feature>
<evidence type="ECO:0000313" key="2">
    <source>
        <dbReference type="EMBL" id="KAJ0971782.1"/>
    </source>
</evidence>
<reference evidence="2" key="1">
    <citation type="submission" date="2021-03" db="EMBL/GenBank/DDBJ databases">
        <authorList>
            <person name="Li Z."/>
            <person name="Yang C."/>
        </authorList>
    </citation>
    <scope>NUCLEOTIDE SEQUENCE</scope>
    <source>
        <strain evidence="2">Dzin_1.0</strain>
        <tissue evidence="2">Leaf</tissue>
    </source>
</reference>
<gene>
    <name evidence="2" type="ORF">J5N97_019741</name>
</gene>
<accession>A0A9D5CEF0</accession>
<organism evidence="2 3">
    <name type="scientific">Dioscorea zingiberensis</name>
    <dbReference type="NCBI Taxonomy" id="325984"/>
    <lineage>
        <taxon>Eukaryota</taxon>
        <taxon>Viridiplantae</taxon>
        <taxon>Streptophyta</taxon>
        <taxon>Embryophyta</taxon>
        <taxon>Tracheophyta</taxon>
        <taxon>Spermatophyta</taxon>
        <taxon>Magnoliopsida</taxon>
        <taxon>Liliopsida</taxon>
        <taxon>Dioscoreales</taxon>
        <taxon>Dioscoreaceae</taxon>
        <taxon>Dioscorea</taxon>
    </lineage>
</organism>
<dbReference type="Proteomes" id="UP001085076">
    <property type="component" value="Miscellaneous, Linkage group lg05"/>
</dbReference>
<comment type="caution">
    <text evidence="2">The sequence shown here is derived from an EMBL/GenBank/DDBJ whole genome shotgun (WGS) entry which is preliminary data.</text>
</comment>
<evidence type="ECO:0000313" key="3">
    <source>
        <dbReference type="Proteomes" id="UP001085076"/>
    </source>
</evidence>
<evidence type="ECO:0000256" key="1">
    <source>
        <dbReference type="SAM" id="MobiDB-lite"/>
    </source>
</evidence>
<sequence length="121" mass="13241">MAILPLPLRPNFVDLAVVVLLGLGEKAHEYRTWESERACESEAASLELYPSSSSPPPIHPPQPPPSPPTAPRATTKEGISLFSFPSFDLNPGAAIVVRRFLQKRLSKTSSPESSYFLKKQA</sequence>
<keyword evidence="3" id="KW-1185">Reference proteome</keyword>
<name>A0A9D5CEF0_9LILI</name>
<protein>
    <submittedName>
        <fullName evidence="2">Uncharacterized protein</fullName>
    </submittedName>
</protein>
<proteinExistence type="predicted"/>
<feature type="region of interest" description="Disordered" evidence="1">
    <location>
        <begin position="44"/>
        <end position="75"/>
    </location>
</feature>
<dbReference type="AlphaFoldDB" id="A0A9D5CEF0"/>
<dbReference type="EMBL" id="JAGGNH010000005">
    <property type="protein sequence ID" value="KAJ0971782.1"/>
    <property type="molecule type" value="Genomic_DNA"/>
</dbReference>